<keyword evidence="3" id="KW-0804">Transcription</keyword>
<dbReference type="GO" id="GO:0000976">
    <property type="term" value="F:transcription cis-regulatory region binding"/>
    <property type="evidence" value="ECO:0007669"/>
    <property type="project" value="TreeGrafter"/>
</dbReference>
<evidence type="ECO:0000256" key="2">
    <source>
        <dbReference type="ARBA" id="ARBA00023125"/>
    </source>
</evidence>
<proteinExistence type="predicted"/>
<dbReference type="SUPFAM" id="SSF48498">
    <property type="entry name" value="Tetracyclin repressor-like, C-terminal domain"/>
    <property type="match status" value="1"/>
</dbReference>
<dbReference type="PANTHER" id="PTHR30055">
    <property type="entry name" value="HTH-TYPE TRANSCRIPTIONAL REGULATOR RUTR"/>
    <property type="match status" value="1"/>
</dbReference>
<dbReference type="PROSITE" id="PS50977">
    <property type="entry name" value="HTH_TETR_2"/>
    <property type="match status" value="1"/>
</dbReference>
<gene>
    <name evidence="6" type="ORF">D9V32_06250</name>
</gene>
<dbReference type="InterPro" id="IPR009057">
    <property type="entry name" value="Homeodomain-like_sf"/>
</dbReference>
<sequence length="212" mass="23947">MEEAVESRRIRHRRELHGSIVDEALHQLREGGVSAISLRGIGRSLGMSAPAIYTYFPSLTDLITELIVRCTLSLADALRHALPDSPDSSVERQLRDAPQAYRQWALAHRREFNLIFFDQIIGYSAPESGETVSAQSEMLHVLARPFAELHGYEPADLLSRDDVLDEFLGWWGSFHGLIALEVNHHLDWRNSERIFHRQIEAINGALRGVSGD</sequence>
<dbReference type="PANTHER" id="PTHR30055:SF243">
    <property type="entry name" value="HTH-TYPE TRANSCRIPTIONAL REGULATOR RV1816"/>
    <property type="match status" value="1"/>
</dbReference>
<dbReference type="InterPro" id="IPR025996">
    <property type="entry name" value="MT1864/Rv1816-like_C"/>
</dbReference>
<dbReference type="Gene3D" id="1.10.357.10">
    <property type="entry name" value="Tetracycline Repressor, domain 2"/>
    <property type="match status" value="1"/>
</dbReference>
<reference evidence="6 7" key="1">
    <citation type="submission" date="2018-10" db="EMBL/GenBank/DDBJ databases">
        <authorList>
            <person name="Li J."/>
        </authorList>
    </citation>
    <scope>NUCLEOTIDE SEQUENCE [LARGE SCALE GENOMIC DNA]</scope>
    <source>
        <strain evidence="6 7">IF 016277</strain>
    </source>
</reference>
<keyword evidence="1" id="KW-0805">Transcription regulation</keyword>
<evidence type="ECO:0000256" key="4">
    <source>
        <dbReference type="PROSITE-ProRule" id="PRU00335"/>
    </source>
</evidence>
<dbReference type="GO" id="GO:0003700">
    <property type="term" value="F:DNA-binding transcription factor activity"/>
    <property type="evidence" value="ECO:0007669"/>
    <property type="project" value="TreeGrafter"/>
</dbReference>
<dbReference type="EMBL" id="RCUX01000004">
    <property type="protein sequence ID" value="RLP76458.1"/>
    <property type="molecule type" value="Genomic_DNA"/>
</dbReference>
<keyword evidence="2 4" id="KW-0238">DNA-binding</keyword>
<dbReference type="Proteomes" id="UP000272503">
    <property type="component" value="Unassembled WGS sequence"/>
</dbReference>
<evidence type="ECO:0000256" key="1">
    <source>
        <dbReference type="ARBA" id="ARBA00023015"/>
    </source>
</evidence>
<organism evidence="6 7">
    <name type="scientific">Mycetocola tolaasinivorans</name>
    <dbReference type="NCBI Taxonomy" id="76635"/>
    <lineage>
        <taxon>Bacteria</taxon>
        <taxon>Bacillati</taxon>
        <taxon>Actinomycetota</taxon>
        <taxon>Actinomycetes</taxon>
        <taxon>Micrococcales</taxon>
        <taxon>Microbacteriaceae</taxon>
        <taxon>Mycetocola</taxon>
    </lineage>
</organism>
<evidence type="ECO:0000259" key="5">
    <source>
        <dbReference type="PROSITE" id="PS50977"/>
    </source>
</evidence>
<dbReference type="RefSeq" id="WP_121648038.1">
    <property type="nucleotide sequence ID" value="NZ_RCUX01000004.1"/>
</dbReference>
<evidence type="ECO:0000256" key="3">
    <source>
        <dbReference type="ARBA" id="ARBA00023163"/>
    </source>
</evidence>
<dbReference type="OrthoDB" id="3210322at2"/>
<protein>
    <submittedName>
        <fullName evidence="6">TetR/AcrR family transcriptional regulator</fullName>
    </submittedName>
</protein>
<dbReference type="InterPro" id="IPR036271">
    <property type="entry name" value="Tet_transcr_reg_TetR-rel_C_sf"/>
</dbReference>
<feature type="DNA-binding region" description="H-T-H motif" evidence="4">
    <location>
        <begin position="37"/>
        <end position="56"/>
    </location>
</feature>
<dbReference type="SUPFAM" id="SSF46689">
    <property type="entry name" value="Homeodomain-like"/>
    <property type="match status" value="1"/>
</dbReference>
<accession>A0A3L7A9C8</accession>
<evidence type="ECO:0000313" key="6">
    <source>
        <dbReference type="EMBL" id="RLP76458.1"/>
    </source>
</evidence>
<dbReference type="InterPro" id="IPR050109">
    <property type="entry name" value="HTH-type_TetR-like_transc_reg"/>
</dbReference>
<dbReference type="InterPro" id="IPR001647">
    <property type="entry name" value="HTH_TetR"/>
</dbReference>
<feature type="domain" description="HTH tetR-type" evidence="5">
    <location>
        <begin position="14"/>
        <end position="74"/>
    </location>
</feature>
<keyword evidence="7" id="KW-1185">Reference proteome</keyword>
<dbReference type="Pfam" id="PF13305">
    <property type="entry name" value="TetR_C_33"/>
    <property type="match status" value="1"/>
</dbReference>
<evidence type="ECO:0000313" key="7">
    <source>
        <dbReference type="Proteomes" id="UP000272503"/>
    </source>
</evidence>
<dbReference type="Pfam" id="PF00440">
    <property type="entry name" value="TetR_N"/>
    <property type="match status" value="1"/>
</dbReference>
<comment type="caution">
    <text evidence="6">The sequence shown here is derived from an EMBL/GenBank/DDBJ whole genome shotgun (WGS) entry which is preliminary data.</text>
</comment>
<name>A0A3L7A9C8_9MICO</name>
<dbReference type="AlphaFoldDB" id="A0A3L7A9C8"/>